<dbReference type="Proteomes" id="UP000613030">
    <property type="component" value="Unassembled WGS sequence"/>
</dbReference>
<organism evidence="1 2">
    <name type="scientific">Chryseolinea lacunae</name>
    <dbReference type="NCBI Taxonomy" id="2801331"/>
    <lineage>
        <taxon>Bacteria</taxon>
        <taxon>Pseudomonadati</taxon>
        <taxon>Bacteroidota</taxon>
        <taxon>Cytophagia</taxon>
        <taxon>Cytophagales</taxon>
        <taxon>Fulvivirgaceae</taxon>
        <taxon>Chryseolinea</taxon>
    </lineage>
</organism>
<evidence type="ECO:0008006" key="3">
    <source>
        <dbReference type="Google" id="ProtNLM"/>
    </source>
</evidence>
<gene>
    <name evidence="1" type="ORF">JI741_27525</name>
</gene>
<name>A0ABS1L251_9BACT</name>
<reference evidence="1 2" key="1">
    <citation type="submission" date="2021-01" db="EMBL/GenBank/DDBJ databases">
        <title>Chryseolinea sp. Jin1 Genome sequencing and assembly.</title>
        <authorList>
            <person name="Kim I."/>
        </authorList>
    </citation>
    <scope>NUCLEOTIDE SEQUENCE [LARGE SCALE GENOMIC DNA]</scope>
    <source>
        <strain evidence="1 2">Jin1</strain>
    </source>
</reference>
<keyword evidence="2" id="KW-1185">Reference proteome</keyword>
<sequence>MNLFIRILLISFSILSCQQQSTNEQKAMAELDRLFSVYCLSEHSNQISSQDVIIFSKRGRWAQSYYLVLKRNQNNISVTYHEVDIYQSNNPEMLFFQGISFFIDSNRWNEIVHQCEALLNGDGNDSFSDGILDATEYILSYGGKARVVNAGADAERFEEFAGYLKGNVIDPAKKCRMNDCPTGRELQVLQFLRDNNLPLKNLKRDGFRLHFNCDSALFLKGIFGDSIKIWTASRLSWYELDQLMEHINKDKFGKSQYINAVRKDGRVELVEMHETTFVRRNDSIYQMSQFIKPKLIFHPDMFLNGRNGIKLDKKFNYEGDSIVLGRRWVNNNLNHYYIIIENQDDGEPTAYSFTFDENLKFIYWEDCDRRAMR</sequence>
<dbReference type="PROSITE" id="PS51257">
    <property type="entry name" value="PROKAR_LIPOPROTEIN"/>
    <property type="match status" value="1"/>
</dbReference>
<dbReference type="EMBL" id="JAERRB010000013">
    <property type="protein sequence ID" value="MBL0745012.1"/>
    <property type="molecule type" value="Genomic_DNA"/>
</dbReference>
<comment type="caution">
    <text evidence="1">The sequence shown here is derived from an EMBL/GenBank/DDBJ whole genome shotgun (WGS) entry which is preliminary data.</text>
</comment>
<protein>
    <recommendedName>
        <fullName evidence="3">Lipoprotein</fullName>
    </recommendedName>
</protein>
<proteinExistence type="predicted"/>
<evidence type="ECO:0000313" key="2">
    <source>
        <dbReference type="Proteomes" id="UP000613030"/>
    </source>
</evidence>
<dbReference type="RefSeq" id="WP_202015143.1">
    <property type="nucleotide sequence ID" value="NZ_JAERRB010000013.1"/>
</dbReference>
<evidence type="ECO:0000313" key="1">
    <source>
        <dbReference type="EMBL" id="MBL0745012.1"/>
    </source>
</evidence>
<accession>A0ABS1L251</accession>